<sequence>MGSLLRQQRRGPGDPTQRADGARTWRGVRTPEGPATLCVEPLAHDGTVHARAWGAGAAWALEQLPALLGAEDDVSSFEPRTPLVADAWLRTPHWRLGRTGLVHESLLPSILEQKVTGQEAFASFRRLVRRFGEPAPGPGADVGLLVQPAAETVARIPSWEWLQLGVDGARSTAAVRCARVADSLQRVVDRDPGRTDAALQSVPGIGVWTSAEVRMRVLGDADAVSYGDYHLATQVGWALGHAAFTDQQMADYLAPWEPQRGRVAHLLRGVGMSRPRRGPRMAPRTHLPVRRR</sequence>
<evidence type="ECO:0000256" key="3">
    <source>
        <dbReference type="SAM" id="MobiDB-lite"/>
    </source>
</evidence>
<dbReference type="InterPro" id="IPR011257">
    <property type="entry name" value="DNA_glycosylase"/>
</dbReference>
<organism evidence="4 5">
    <name type="scientific">Nocardioides daphniae</name>
    <dbReference type="NCBI Taxonomy" id="402297"/>
    <lineage>
        <taxon>Bacteria</taxon>
        <taxon>Bacillati</taxon>
        <taxon>Actinomycetota</taxon>
        <taxon>Actinomycetes</taxon>
        <taxon>Propionibacteriales</taxon>
        <taxon>Nocardioidaceae</taxon>
        <taxon>Nocardioides</taxon>
    </lineage>
</organism>
<keyword evidence="1" id="KW-0227">DNA damage</keyword>
<evidence type="ECO:0000256" key="1">
    <source>
        <dbReference type="ARBA" id="ARBA00022763"/>
    </source>
</evidence>
<accession>A0ABQ1QHL3</accession>
<dbReference type="PANTHER" id="PTHR43003:SF6">
    <property type="entry name" value="DNA GLYCOSYLASE"/>
    <property type="match status" value="1"/>
</dbReference>
<keyword evidence="2" id="KW-0234">DNA repair</keyword>
<evidence type="ECO:0000313" key="4">
    <source>
        <dbReference type="EMBL" id="GGD26374.1"/>
    </source>
</evidence>
<dbReference type="Gene3D" id="1.10.340.30">
    <property type="entry name" value="Hypothetical protein, domain 2"/>
    <property type="match status" value="1"/>
</dbReference>
<protein>
    <submittedName>
        <fullName evidence="4">3-methyladenine DNA glycosylase</fullName>
    </submittedName>
</protein>
<keyword evidence="5" id="KW-1185">Reference proteome</keyword>
<dbReference type="InterPro" id="IPR051912">
    <property type="entry name" value="Alkylbase_DNA_Glycosylase/TA"/>
</dbReference>
<name>A0ABQ1QHL3_9ACTN</name>
<gene>
    <name evidence="4" type="ORF">GCM10007231_27230</name>
</gene>
<dbReference type="SUPFAM" id="SSF48150">
    <property type="entry name" value="DNA-glycosylase"/>
    <property type="match status" value="1"/>
</dbReference>
<reference evidence="5" key="1">
    <citation type="journal article" date="2019" name="Int. J. Syst. Evol. Microbiol.">
        <title>The Global Catalogue of Microorganisms (GCM) 10K type strain sequencing project: providing services to taxonomists for standard genome sequencing and annotation.</title>
        <authorList>
            <consortium name="The Broad Institute Genomics Platform"/>
            <consortium name="The Broad Institute Genome Sequencing Center for Infectious Disease"/>
            <person name="Wu L."/>
            <person name="Ma J."/>
        </authorList>
    </citation>
    <scope>NUCLEOTIDE SEQUENCE [LARGE SCALE GENOMIC DNA]</scope>
    <source>
        <strain evidence="5">CCM 7403</strain>
    </source>
</reference>
<dbReference type="EMBL" id="BMCK01000004">
    <property type="protein sequence ID" value="GGD26374.1"/>
    <property type="molecule type" value="Genomic_DNA"/>
</dbReference>
<proteinExistence type="predicted"/>
<evidence type="ECO:0000313" key="5">
    <source>
        <dbReference type="Proteomes" id="UP000630594"/>
    </source>
</evidence>
<comment type="caution">
    <text evidence="4">The sequence shown here is derived from an EMBL/GenBank/DDBJ whole genome shotgun (WGS) entry which is preliminary data.</text>
</comment>
<feature type="region of interest" description="Disordered" evidence="3">
    <location>
        <begin position="1"/>
        <end position="29"/>
    </location>
</feature>
<dbReference type="PANTHER" id="PTHR43003">
    <property type="entry name" value="DNA-3-METHYLADENINE GLYCOSYLASE"/>
    <property type="match status" value="1"/>
</dbReference>
<dbReference type="Proteomes" id="UP000630594">
    <property type="component" value="Unassembled WGS sequence"/>
</dbReference>
<feature type="region of interest" description="Disordered" evidence="3">
    <location>
        <begin position="272"/>
        <end position="292"/>
    </location>
</feature>
<evidence type="ECO:0000256" key="2">
    <source>
        <dbReference type="ARBA" id="ARBA00023204"/>
    </source>
</evidence>